<accession>A0A8C0UCS2</accession>
<proteinExistence type="predicted"/>
<evidence type="ECO:0000313" key="2">
    <source>
        <dbReference type="Proteomes" id="UP000694410"/>
    </source>
</evidence>
<dbReference type="Proteomes" id="UP000694410">
    <property type="component" value="Unplaced"/>
</dbReference>
<keyword evidence="2" id="KW-1185">Reference proteome</keyword>
<protein>
    <submittedName>
        <fullName evidence="1">Uncharacterized protein</fullName>
    </submittedName>
</protein>
<organism evidence="1 2">
    <name type="scientific">Cyanistes caeruleus</name>
    <name type="common">Eurasian blue tit</name>
    <name type="synonym">Parus caeruleus</name>
    <dbReference type="NCBI Taxonomy" id="156563"/>
    <lineage>
        <taxon>Eukaryota</taxon>
        <taxon>Metazoa</taxon>
        <taxon>Chordata</taxon>
        <taxon>Craniata</taxon>
        <taxon>Vertebrata</taxon>
        <taxon>Euteleostomi</taxon>
        <taxon>Archelosauria</taxon>
        <taxon>Archosauria</taxon>
        <taxon>Dinosauria</taxon>
        <taxon>Saurischia</taxon>
        <taxon>Theropoda</taxon>
        <taxon>Coelurosauria</taxon>
        <taxon>Aves</taxon>
        <taxon>Neognathae</taxon>
        <taxon>Neoaves</taxon>
        <taxon>Telluraves</taxon>
        <taxon>Australaves</taxon>
        <taxon>Passeriformes</taxon>
        <taxon>Paridae</taxon>
        <taxon>Cyanistes</taxon>
    </lineage>
</organism>
<dbReference type="Ensembl" id="ENSCCET00000009095.1">
    <property type="protein sequence ID" value="ENSCCEP00000005498.1"/>
    <property type="gene ID" value="ENSCCEG00000006061.1"/>
</dbReference>
<name>A0A8C0UCS2_CYACU</name>
<evidence type="ECO:0000313" key="1">
    <source>
        <dbReference type="Ensembl" id="ENSCCEP00000005498.1"/>
    </source>
</evidence>
<sequence>FGIRRRNLGLPEGEIWGPGGEFGIGGEIWGQDGKFGIKRRNLGVLDGKFGFGRQNLGPGGEFRVKRKNLGTWMGNLGSGGEICDQEEKFGVLDGKFGKKILGVPGGGPIPSSGCGGGEGVSLCPLPDFLGVFGVFLGQVLTSKGDAWAKYLAEVQK</sequence>
<dbReference type="AlphaFoldDB" id="A0A8C0UCS2"/>
<reference evidence="1" key="2">
    <citation type="submission" date="2025-09" db="UniProtKB">
        <authorList>
            <consortium name="Ensembl"/>
        </authorList>
    </citation>
    <scope>IDENTIFICATION</scope>
</reference>
<reference evidence="1" key="1">
    <citation type="submission" date="2025-08" db="UniProtKB">
        <authorList>
            <consortium name="Ensembl"/>
        </authorList>
    </citation>
    <scope>IDENTIFICATION</scope>
</reference>